<feature type="compositionally biased region" description="Polar residues" evidence="1">
    <location>
        <begin position="126"/>
        <end position="151"/>
    </location>
</feature>
<keyword evidence="3" id="KW-1185">Reference proteome</keyword>
<comment type="caution">
    <text evidence="2">The sequence shown here is derived from an EMBL/GenBank/DDBJ whole genome shotgun (WGS) entry which is preliminary data.</text>
</comment>
<evidence type="ECO:0000256" key="1">
    <source>
        <dbReference type="SAM" id="MobiDB-lite"/>
    </source>
</evidence>
<reference evidence="2" key="1">
    <citation type="submission" date="2021-02" db="EMBL/GenBank/DDBJ databases">
        <authorList>
            <person name="Nowell W R."/>
        </authorList>
    </citation>
    <scope>NUCLEOTIDE SEQUENCE</scope>
</reference>
<sequence length="422" mass="49397">MELLKNRIYYDAQFSTLIGPFNEALRRACNNYSFCELYELVALANVLHCEIQCVYPYIDYRAEMKCMNAVYKPLDTSVTKNGRLVIFWTSTYDELTTRERPSNGGVWNPNHFVPLVQSCRSDRSASNEPGSPIMQTPRKQTIKNNQISSIRSPEFSPPPNARKHRPSSSSAERPQFNLETYDTQRKREERTIENEQQRKQRLITDRLRKRAVRENATEEQRLARLSADRASKHNTRENETEEQRLVRLSADRLSKHTTRENETEEQRLVRLSADRASKHNTREDETEEQRLARLSADRLSKHNTRENETEDQQRRRLTAQQQRSAKNRLSGSRQRSKSRTDKKQHTNVGRTADSRLSKNQSFEAANIQHEQQILQKDHQTLLNEFIWPMAVPTKLKNYCLQDFSNHMSMAALRQSTCILCNI</sequence>
<organism evidence="2 3">
    <name type="scientific">Adineta ricciae</name>
    <name type="common">Rotifer</name>
    <dbReference type="NCBI Taxonomy" id="249248"/>
    <lineage>
        <taxon>Eukaryota</taxon>
        <taxon>Metazoa</taxon>
        <taxon>Spiralia</taxon>
        <taxon>Gnathifera</taxon>
        <taxon>Rotifera</taxon>
        <taxon>Eurotatoria</taxon>
        <taxon>Bdelloidea</taxon>
        <taxon>Adinetida</taxon>
        <taxon>Adinetidae</taxon>
        <taxon>Adineta</taxon>
    </lineage>
</organism>
<proteinExistence type="predicted"/>
<protein>
    <submittedName>
        <fullName evidence="2">Uncharacterized protein</fullName>
    </submittedName>
</protein>
<dbReference type="AlphaFoldDB" id="A0A816H2Q1"/>
<feature type="non-terminal residue" evidence="2">
    <location>
        <position position="1"/>
    </location>
</feature>
<dbReference type="EMBL" id="CAJNOR010015476">
    <property type="protein sequence ID" value="CAF1682371.1"/>
    <property type="molecule type" value="Genomic_DNA"/>
</dbReference>
<gene>
    <name evidence="2" type="ORF">XAT740_LOCUS60892</name>
</gene>
<feature type="compositionally biased region" description="Basic and acidic residues" evidence="1">
    <location>
        <begin position="182"/>
        <end position="314"/>
    </location>
</feature>
<dbReference type="Proteomes" id="UP000663828">
    <property type="component" value="Unassembled WGS sequence"/>
</dbReference>
<name>A0A816H2Q1_ADIRI</name>
<evidence type="ECO:0000313" key="3">
    <source>
        <dbReference type="Proteomes" id="UP000663828"/>
    </source>
</evidence>
<accession>A0A816H2Q1</accession>
<feature type="compositionally biased region" description="Polar residues" evidence="1">
    <location>
        <begin position="167"/>
        <end position="181"/>
    </location>
</feature>
<feature type="region of interest" description="Disordered" evidence="1">
    <location>
        <begin position="120"/>
        <end position="357"/>
    </location>
</feature>
<evidence type="ECO:0000313" key="2">
    <source>
        <dbReference type="EMBL" id="CAF1682371.1"/>
    </source>
</evidence>